<dbReference type="CDD" id="cd16796">
    <property type="entry name" value="RING-H2_RNF13"/>
    <property type="match status" value="1"/>
</dbReference>
<dbReference type="InterPro" id="IPR001841">
    <property type="entry name" value="Znf_RING"/>
</dbReference>
<evidence type="ECO:0000313" key="18">
    <source>
        <dbReference type="RefSeq" id="XP_022246892.1"/>
    </source>
</evidence>
<evidence type="ECO:0000256" key="7">
    <source>
        <dbReference type="ARBA" id="ARBA00023136"/>
    </source>
</evidence>
<dbReference type="Pfam" id="PF02225">
    <property type="entry name" value="PA"/>
    <property type="match status" value="1"/>
</dbReference>
<proteinExistence type="predicted"/>
<evidence type="ECO:0000256" key="5">
    <source>
        <dbReference type="ARBA" id="ARBA00022833"/>
    </source>
</evidence>
<dbReference type="RefSeq" id="XP_013779142.1">
    <property type="nucleotide sequence ID" value="XM_013923688.2"/>
</dbReference>
<dbReference type="Gene3D" id="3.50.30.30">
    <property type="match status" value="1"/>
</dbReference>
<feature type="domain" description="RING-type" evidence="11">
    <location>
        <begin position="239"/>
        <end position="281"/>
    </location>
</feature>
<dbReference type="GeneID" id="106463639"/>
<dbReference type="RefSeq" id="XP_013779141.1">
    <property type="nucleotide sequence ID" value="XM_013923687.2"/>
</dbReference>
<dbReference type="SUPFAM" id="SSF57850">
    <property type="entry name" value="RING/U-box"/>
    <property type="match status" value="1"/>
</dbReference>
<dbReference type="Gene3D" id="3.30.40.10">
    <property type="entry name" value="Zinc/RING finger domain, C3HC4 (zinc finger)"/>
    <property type="match status" value="1"/>
</dbReference>
<keyword evidence="6 10" id="KW-1133">Transmembrane helix</keyword>
<feature type="transmembrane region" description="Helical" evidence="10">
    <location>
        <begin position="182"/>
        <end position="206"/>
    </location>
</feature>
<dbReference type="PANTHER" id="PTHR45931">
    <property type="entry name" value="SI:CH211-59O9.10"/>
    <property type="match status" value="1"/>
</dbReference>
<dbReference type="RefSeq" id="XP_022246892.1">
    <property type="nucleotide sequence ID" value="XM_022391184.1"/>
</dbReference>
<accession>A0ABM1BCC0</accession>
<evidence type="ECO:0000259" key="11">
    <source>
        <dbReference type="PROSITE" id="PS50089"/>
    </source>
</evidence>
<keyword evidence="7 10" id="KW-0472">Membrane</keyword>
<evidence type="ECO:0000256" key="2">
    <source>
        <dbReference type="ARBA" id="ARBA00022692"/>
    </source>
</evidence>
<keyword evidence="4 8" id="KW-0863">Zinc-finger</keyword>
<dbReference type="InterPro" id="IPR051834">
    <property type="entry name" value="RING_finger_E3_ligase"/>
</dbReference>
<keyword evidence="3" id="KW-0479">Metal-binding</keyword>
<evidence type="ECO:0000313" key="13">
    <source>
        <dbReference type="RefSeq" id="XP_013779141.1"/>
    </source>
</evidence>
<dbReference type="RefSeq" id="XP_013779144.1">
    <property type="nucleotide sequence ID" value="XM_013923690.2"/>
</dbReference>
<evidence type="ECO:0000256" key="3">
    <source>
        <dbReference type="ARBA" id="ARBA00022723"/>
    </source>
</evidence>
<comment type="subcellular location">
    <subcellularLocation>
        <location evidence="1">Membrane</location>
    </subcellularLocation>
</comment>
<sequence>MFPHCKMPSRVTVFYIYIVVSLVTLLHSTLVAAEIDVLSPENETIRVIFDLSITAPVPTRGIRGRIALAKPIHPCEHISKPPYPSNSTLKWFVLIETASCSMHQQVLIAEKAGYDAAVIYNKGIGGLRSIGARDKLSFATETTIPGVLIGEQDGNDIKHFYLYEKGYTLILYPELNFNLNTYLLPFAVIIGICFIIMVTFMLIKCINDRRHGQRNRLSSKHLKQLPVNKFKKGDPYDVCAICLEDFKEGEKLRMLPCSHSYHTKCVDPWLTDNRRTCPMCKRKVILDGHHSETDSDSDQDSTGETTPLLHTLSRGSNTIAGGGTFSEIMPTVRPTHIEETTQTIPVLPEQPGSFLTTQVELHNSTEVNIPEELTEPAPFHSLNGDELEEAAGRGHIQPRVTGAVSKRQPEVLV</sequence>
<evidence type="ECO:0000256" key="1">
    <source>
        <dbReference type="ARBA" id="ARBA00004370"/>
    </source>
</evidence>
<evidence type="ECO:0000313" key="17">
    <source>
        <dbReference type="RefSeq" id="XP_022246891.1"/>
    </source>
</evidence>
<dbReference type="InterPro" id="IPR003137">
    <property type="entry name" value="PA_domain"/>
</dbReference>
<name>A0ABM1BCC0_LIMPO</name>
<feature type="transmembrane region" description="Helical" evidence="10">
    <location>
        <begin position="12"/>
        <end position="33"/>
    </location>
</feature>
<dbReference type="PANTHER" id="PTHR45931:SF20">
    <property type="entry name" value="RING-TYPE E3 UBIQUITIN TRANSFERASE"/>
    <property type="match status" value="1"/>
</dbReference>
<dbReference type="PROSITE" id="PS50089">
    <property type="entry name" value="ZF_RING_2"/>
    <property type="match status" value="1"/>
</dbReference>
<organism evidence="12 15">
    <name type="scientific">Limulus polyphemus</name>
    <name type="common">Atlantic horseshoe crab</name>
    <dbReference type="NCBI Taxonomy" id="6850"/>
    <lineage>
        <taxon>Eukaryota</taxon>
        <taxon>Metazoa</taxon>
        <taxon>Ecdysozoa</taxon>
        <taxon>Arthropoda</taxon>
        <taxon>Chelicerata</taxon>
        <taxon>Merostomata</taxon>
        <taxon>Xiphosura</taxon>
        <taxon>Limulidae</taxon>
        <taxon>Limulus</taxon>
    </lineage>
</organism>
<keyword evidence="5" id="KW-0862">Zinc</keyword>
<evidence type="ECO:0000256" key="10">
    <source>
        <dbReference type="SAM" id="Phobius"/>
    </source>
</evidence>
<gene>
    <name evidence="13 14 15 16 17 18" type="primary">LOC106463639</name>
</gene>
<feature type="region of interest" description="Disordered" evidence="9">
    <location>
        <begin position="289"/>
        <end position="310"/>
    </location>
</feature>
<dbReference type="InterPro" id="IPR013083">
    <property type="entry name" value="Znf_RING/FYVE/PHD"/>
</dbReference>
<protein>
    <submittedName>
        <fullName evidence="13 14">E3 ubiquitin-protein ligase RNF13-like</fullName>
    </submittedName>
</protein>
<evidence type="ECO:0000313" key="16">
    <source>
        <dbReference type="RefSeq" id="XP_022246889.1"/>
    </source>
</evidence>
<keyword evidence="2 10" id="KW-0812">Transmembrane</keyword>
<evidence type="ECO:0000256" key="4">
    <source>
        <dbReference type="ARBA" id="ARBA00022771"/>
    </source>
</evidence>
<evidence type="ECO:0000313" key="15">
    <source>
        <dbReference type="RefSeq" id="XP_013779144.1"/>
    </source>
</evidence>
<dbReference type="RefSeq" id="XP_022246889.1">
    <property type="nucleotide sequence ID" value="XM_022391181.1"/>
</dbReference>
<evidence type="ECO:0000256" key="9">
    <source>
        <dbReference type="SAM" id="MobiDB-lite"/>
    </source>
</evidence>
<keyword evidence="12" id="KW-1185">Reference proteome</keyword>
<evidence type="ECO:0000256" key="8">
    <source>
        <dbReference type="PROSITE-ProRule" id="PRU00175"/>
    </source>
</evidence>
<dbReference type="SMART" id="SM00184">
    <property type="entry name" value="RING"/>
    <property type="match status" value="1"/>
</dbReference>
<dbReference type="RefSeq" id="XP_022246891.1">
    <property type="nucleotide sequence ID" value="XM_022391183.1"/>
</dbReference>
<evidence type="ECO:0000313" key="14">
    <source>
        <dbReference type="RefSeq" id="XP_013779142.1"/>
    </source>
</evidence>
<evidence type="ECO:0000256" key="6">
    <source>
        <dbReference type="ARBA" id="ARBA00022989"/>
    </source>
</evidence>
<reference evidence="13 14" key="1">
    <citation type="submission" date="2025-05" db="UniProtKB">
        <authorList>
            <consortium name="RefSeq"/>
        </authorList>
    </citation>
    <scope>IDENTIFICATION</scope>
    <source>
        <tissue evidence="13 14">Muscle</tissue>
    </source>
</reference>
<evidence type="ECO:0000313" key="12">
    <source>
        <dbReference type="Proteomes" id="UP000694941"/>
    </source>
</evidence>
<dbReference type="Pfam" id="PF13639">
    <property type="entry name" value="zf-RING_2"/>
    <property type="match status" value="1"/>
</dbReference>
<dbReference type="Proteomes" id="UP000694941">
    <property type="component" value="Unplaced"/>
</dbReference>